<keyword evidence="2" id="KW-1185">Reference proteome</keyword>
<sequence>MERALALAEIIECIVSFLNEYNLRKVLLINRTWRTIALPFRGRHLLWRDSLDADSPLRKRILQQLAVCRSLTFSTQSTALSRENGESWANLLEGLSARDSLETRSRRAGLTTLTIHGAVCVTGKLMPLLRSRSISRTLTTLTIDRTDNNTFPIELILALAPMLVQLSLGPGPLGMHQALGTLLCPKTKNTVVALRLQSLLLRRLKYVPGDLANLCAMMPNLVEFRAIDMTVIRRPSGVQGESSSSTPVTVPPSPQDAPLFVLAEHCPRIKTLVFTDGISGSPPMDLATLFQACPNVDSWGLSAWDISLSTFTTLLALPNVLTSLEIWHGSHLLSGLLLHSFLCLSPMLLHLRAPQYRFPISCFDTEYQQRQEAHGNSQSTTTRSTKSNPRLKIWNCRNLKTLHLGFVHQTGNGNDKLAREMGRLEQSRLIFKYLAKVCPRLRDVYLWKDDMSIDLEGGLCFLLRLQQLETLRIKTNDMSSLTERDLCWIGNKPVIEREDVLWATEPSPDRDRTKAERADRRAGWKEVEASLDTHVWSKYPTWPMLESFRIECLGNYSHMEILRKYRPEVERVAGEKPFLQWDE</sequence>
<dbReference type="InterPro" id="IPR032675">
    <property type="entry name" value="LRR_dom_sf"/>
</dbReference>
<dbReference type="Gene3D" id="3.80.10.10">
    <property type="entry name" value="Ribonuclease Inhibitor"/>
    <property type="match status" value="1"/>
</dbReference>
<proteinExistence type="predicted"/>
<organism evidence="1 2">
    <name type="scientific">Podila minutissima</name>
    <dbReference type="NCBI Taxonomy" id="64525"/>
    <lineage>
        <taxon>Eukaryota</taxon>
        <taxon>Fungi</taxon>
        <taxon>Fungi incertae sedis</taxon>
        <taxon>Mucoromycota</taxon>
        <taxon>Mortierellomycotina</taxon>
        <taxon>Mortierellomycetes</taxon>
        <taxon>Mortierellales</taxon>
        <taxon>Mortierellaceae</taxon>
        <taxon>Podila</taxon>
    </lineage>
</organism>
<dbReference type="AlphaFoldDB" id="A0A9P5ST38"/>
<reference evidence="1" key="1">
    <citation type="journal article" date="2020" name="Fungal Divers.">
        <title>Resolving the Mortierellaceae phylogeny through synthesis of multi-gene phylogenetics and phylogenomics.</title>
        <authorList>
            <person name="Vandepol N."/>
            <person name="Liber J."/>
            <person name="Desiro A."/>
            <person name="Na H."/>
            <person name="Kennedy M."/>
            <person name="Barry K."/>
            <person name="Grigoriev I.V."/>
            <person name="Miller A.N."/>
            <person name="O'Donnell K."/>
            <person name="Stajich J.E."/>
            <person name="Bonito G."/>
        </authorList>
    </citation>
    <scope>NUCLEOTIDE SEQUENCE</scope>
    <source>
        <strain evidence="1">NVP1</strain>
    </source>
</reference>
<comment type="caution">
    <text evidence="1">The sequence shown here is derived from an EMBL/GenBank/DDBJ whole genome shotgun (WGS) entry which is preliminary data.</text>
</comment>
<evidence type="ECO:0000313" key="1">
    <source>
        <dbReference type="EMBL" id="KAF9334490.1"/>
    </source>
</evidence>
<dbReference type="Proteomes" id="UP000696485">
    <property type="component" value="Unassembled WGS sequence"/>
</dbReference>
<name>A0A9P5ST38_9FUNG</name>
<protein>
    <recommendedName>
        <fullName evidence="3">F-box domain-containing protein</fullName>
    </recommendedName>
</protein>
<accession>A0A9P5ST38</accession>
<evidence type="ECO:0000313" key="2">
    <source>
        <dbReference type="Proteomes" id="UP000696485"/>
    </source>
</evidence>
<dbReference type="EMBL" id="JAAAUY010000145">
    <property type="protein sequence ID" value="KAF9334490.1"/>
    <property type="molecule type" value="Genomic_DNA"/>
</dbReference>
<evidence type="ECO:0008006" key="3">
    <source>
        <dbReference type="Google" id="ProtNLM"/>
    </source>
</evidence>
<gene>
    <name evidence="1" type="ORF">BG006_002048</name>
</gene>